<dbReference type="GO" id="GO:0005813">
    <property type="term" value="C:centrosome"/>
    <property type="evidence" value="ECO:0007669"/>
    <property type="project" value="TreeGrafter"/>
</dbReference>
<evidence type="ECO:0000313" key="5">
    <source>
        <dbReference type="EMBL" id="KAG7361025.1"/>
    </source>
</evidence>
<feature type="compositionally biased region" description="Low complexity" evidence="3">
    <location>
        <begin position="443"/>
        <end position="457"/>
    </location>
</feature>
<keyword evidence="6" id="KW-1185">Reference proteome</keyword>
<dbReference type="GO" id="GO:0000278">
    <property type="term" value="P:mitotic cell cycle"/>
    <property type="evidence" value="ECO:0007669"/>
    <property type="project" value="TreeGrafter"/>
</dbReference>
<feature type="compositionally biased region" description="Polar residues" evidence="3">
    <location>
        <begin position="463"/>
        <end position="481"/>
    </location>
</feature>
<dbReference type="GO" id="GO:0005737">
    <property type="term" value="C:cytoplasm"/>
    <property type="evidence" value="ECO:0007669"/>
    <property type="project" value="TreeGrafter"/>
</dbReference>
<gene>
    <name evidence="4" type="ORF">IV203_030503</name>
    <name evidence="5" type="ORF">IV203_036125</name>
</gene>
<dbReference type="Pfam" id="PF00400">
    <property type="entry name" value="WD40"/>
    <property type="match status" value="1"/>
</dbReference>
<dbReference type="PANTHER" id="PTHR44414:SF1">
    <property type="entry name" value="PROTEIN NEDD1"/>
    <property type="match status" value="1"/>
</dbReference>
<sequence>MQSPSVQSINGAILAILSGYSITTWEYDAVDSDKQQPVTRYPQGDLPISSFCWNHNRLVLATCSAVSTDEHIHHNVMLISSQSGNRLDSFQHDQDWGRHGVANSLQFGGKSRYLCVGDESGAVCLWDLKKKLRVRQFFHNDHPSRQVSLDPTDTYVLSLTPFFMYVYNLRDGILFATLTPLGNKVNEEAKAVAFTKYCTTSLEPNIVAIGTSDGSVLLYDFTRGSGGDTHSRPILSFTKRHEGAVTDVAFSPTDSKLLVSSGEDGTVKIYDTTTVETIQEIRNSNVTSPITSLSLYGGDGNICAIGCESGDVFVYDLNGDEDGALLATLNVGGQVEQVAFAPPPRAKDQTVAQDPPKTPAEQRNTLPMAPTPAKFRIQETTSSVKSPSNPDSSTASTNDMKRLENVDRPTKPTYSAPFASAVRKSPLSPRRTAIVQATRQQNSSAASKSITPSSSLPPKSPTAVSSPASKDTPSGDVNTQPLAIKPKAARPSFMKTRTETMRQHLYPLRQQENIPEQPEVTQVNMDEFREVVQEEIENLQDEMEEQLRNLHMDMISQFHQQSQEMNKALSGHLATIERLTEENKRLKEENERLRRGR</sequence>
<accession>A0A9K3K5K5</accession>
<keyword evidence="1" id="KW-0853">WD repeat</keyword>
<evidence type="ECO:0000313" key="6">
    <source>
        <dbReference type="Proteomes" id="UP000693970"/>
    </source>
</evidence>
<evidence type="ECO:0000256" key="1">
    <source>
        <dbReference type="PROSITE-ProRule" id="PRU00221"/>
    </source>
</evidence>
<dbReference type="SMART" id="SM00320">
    <property type="entry name" value="WD40"/>
    <property type="match status" value="5"/>
</dbReference>
<feature type="compositionally biased region" description="Basic and acidic residues" evidence="3">
    <location>
        <begin position="399"/>
        <end position="410"/>
    </location>
</feature>
<dbReference type="GO" id="GO:0043015">
    <property type="term" value="F:gamma-tubulin binding"/>
    <property type="evidence" value="ECO:0007669"/>
    <property type="project" value="TreeGrafter"/>
</dbReference>
<dbReference type="GO" id="GO:0000922">
    <property type="term" value="C:spindle pole"/>
    <property type="evidence" value="ECO:0007669"/>
    <property type="project" value="TreeGrafter"/>
</dbReference>
<dbReference type="EMBL" id="JAGRRH010000013">
    <property type="protein sequence ID" value="KAG7361025.1"/>
    <property type="molecule type" value="Genomic_DNA"/>
</dbReference>
<keyword evidence="2" id="KW-0175">Coiled coil</keyword>
<dbReference type="PANTHER" id="PTHR44414">
    <property type="entry name" value="PROTEIN NEDD1"/>
    <property type="match status" value="1"/>
</dbReference>
<feature type="compositionally biased region" description="Low complexity" evidence="3">
    <location>
        <begin position="382"/>
        <end position="393"/>
    </location>
</feature>
<reference evidence="4" key="1">
    <citation type="journal article" date="2021" name="Sci. Rep.">
        <title>Diploid genomic architecture of Nitzschia inconspicua, an elite biomass production diatom.</title>
        <authorList>
            <person name="Oliver A."/>
            <person name="Podell S."/>
            <person name="Pinowska A."/>
            <person name="Traller J.C."/>
            <person name="Smith S.R."/>
            <person name="McClure R."/>
            <person name="Beliaev A."/>
            <person name="Bohutskyi P."/>
            <person name="Hill E.A."/>
            <person name="Rabines A."/>
            <person name="Zheng H."/>
            <person name="Allen L.Z."/>
            <person name="Kuo A."/>
            <person name="Grigoriev I.V."/>
            <person name="Allen A.E."/>
            <person name="Hazlebeck D."/>
            <person name="Allen E.E."/>
        </authorList>
    </citation>
    <scope>NUCLEOTIDE SEQUENCE</scope>
    <source>
        <strain evidence="4">Hildebrandi</strain>
    </source>
</reference>
<evidence type="ECO:0000313" key="4">
    <source>
        <dbReference type="EMBL" id="KAG7336723.1"/>
    </source>
</evidence>
<feature type="repeat" description="WD" evidence="1">
    <location>
        <begin position="238"/>
        <end position="280"/>
    </location>
</feature>
<dbReference type="Proteomes" id="UP000693970">
    <property type="component" value="Unassembled WGS sequence"/>
</dbReference>
<dbReference type="EMBL" id="JAGRRH010000110">
    <property type="protein sequence ID" value="KAG7336723.1"/>
    <property type="molecule type" value="Genomic_DNA"/>
</dbReference>
<feature type="region of interest" description="Disordered" evidence="3">
    <location>
        <begin position="343"/>
        <end position="492"/>
    </location>
</feature>
<proteinExistence type="predicted"/>
<evidence type="ECO:0000256" key="2">
    <source>
        <dbReference type="SAM" id="Coils"/>
    </source>
</evidence>
<dbReference type="PROSITE" id="PS50082">
    <property type="entry name" value="WD_REPEATS_2"/>
    <property type="match status" value="1"/>
</dbReference>
<name>A0A9K3K5K5_9STRA</name>
<dbReference type="InterPro" id="IPR052818">
    <property type="entry name" value="NEDD1_Spindle_Assembly"/>
</dbReference>
<dbReference type="InterPro" id="IPR001680">
    <property type="entry name" value="WD40_rpt"/>
</dbReference>
<dbReference type="OrthoDB" id="47092at2759"/>
<dbReference type="AlphaFoldDB" id="A0A9K3K5K5"/>
<dbReference type="GO" id="GO:0005814">
    <property type="term" value="C:centriole"/>
    <property type="evidence" value="ECO:0007669"/>
    <property type="project" value="TreeGrafter"/>
</dbReference>
<evidence type="ECO:0000256" key="3">
    <source>
        <dbReference type="SAM" id="MobiDB-lite"/>
    </source>
</evidence>
<reference evidence="4" key="2">
    <citation type="submission" date="2021-04" db="EMBL/GenBank/DDBJ databases">
        <authorList>
            <person name="Podell S."/>
        </authorList>
    </citation>
    <scope>NUCLEOTIDE SEQUENCE</scope>
    <source>
        <strain evidence="4">Hildebrandi</strain>
    </source>
</reference>
<protein>
    <submittedName>
        <fullName evidence="4">WD40 repeat-containing protein</fullName>
    </submittedName>
</protein>
<dbReference type="GO" id="GO:0036064">
    <property type="term" value="C:ciliary basal body"/>
    <property type="evidence" value="ECO:0007669"/>
    <property type="project" value="TreeGrafter"/>
</dbReference>
<dbReference type="PROSITE" id="PS50294">
    <property type="entry name" value="WD_REPEATS_REGION"/>
    <property type="match status" value="1"/>
</dbReference>
<organism evidence="4 6">
    <name type="scientific">Nitzschia inconspicua</name>
    <dbReference type="NCBI Taxonomy" id="303405"/>
    <lineage>
        <taxon>Eukaryota</taxon>
        <taxon>Sar</taxon>
        <taxon>Stramenopiles</taxon>
        <taxon>Ochrophyta</taxon>
        <taxon>Bacillariophyta</taxon>
        <taxon>Bacillariophyceae</taxon>
        <taxon>Bacillariophycidae</taxon>
        <taxon>Bacillariales</taxon>
        <taxon>Bacillariaceae</taxon>
        <taxon>Nitzschia</taxon>
    </lineage>
</organism>
<feature type="coiled-coil region" evidence="2">
    <location>
        <begin position="525"/>
        <end position="596"/>
    </location>
</feature>
<comment type="caution">
    <text evidence="4">The sequence shown here is derived from an EMBL/GenBank/DDBJ whole genome shotgun (WGS) entry which is preliminary data.</text>
</comment>
<dbReference type="GO" id="GO:0007020">
    <property type="term" value="P:microtubule nucleation"/>
    <property type="evidence" value="ECO:0007669"/>
    <property type="project" value="TreeGrafter"/>
</dbReference>